<gene>
    <name evidence="2" type="ORF">PIB30_097891</name>
</gene>
<protein>
    <recommendedName>
        <fullName evidence="4">Retrotransposon gag protein</fullName>
    </recommendedName>
</protein>
<sequence length="150" mass="16925">MEIEELRQARNSEKPHNNKNDNRSNRPHPNGNNRDSKKSFQSTPRSKYCTFHQKHGHNSEDCVIANDLLERLARQGHLDKYIDGHIFKANKGSSSNTDKGKKHNEIPEITFEQSDLQSATTNLDDPVVISLQVGDPLVRKVLLDPGSSAE</sequence>
<evidence type="ECO:0000256" key="1">
    <source>
        <dbReference type="SAM" id="MobiDB-lite"/>
    </source>
</evidence>
<evidence type="ECO:0000313" key="3">
    <source>
        <dbReference type="Proteomes" id="UP001341840"/>
    </source>
</evidence>
<feature type="non-terminal residue" evidence="2">
    <location>
        <position position="150"/>
    </location>
</feature>
<organism evidence="2 3">
    <name type="scientific">Stylosanthes scabra</name>
    <dbReference type="NCBI Taxonomy" id="79078"/>
    <lineage>
        <taxon>Eukaryota</taxon>
        <taxon>Viridiplantae</taxon>
        <taxon>Streptophyta</taxon>
        <taxon>Embryophyta</taxon>
        <taxon>Tracheophyta</taxon>
        <taxon>Spermatophyta</taxon>
        <taxon>Magnoliopsida</taxon>
        <taxon>eudicotyledons</taxon>
        <taxon>Gunneridae</taxon>
        <taxon>Pentapetalae</taxon>
        <taxon>rosids</taxon>
        <taxon>fabids</taxon>
        <taxon>Fabales</taxon>
        <taxon>Fabaceae</taxon>
        <taxon>Papilionoideae</taxon>
        <taxon>50 kb inversion clade</taxon>
        <taxon>dalbergioids sensu lato</taxon>
        <taxon>Dalbergieae</taxon>
        <taxon>Pterocarpus clade</taxon>
        <taxon>Stylosanthes</taxon>
    </lineage>
</organism>
<dbReference type="Proteomes" id="UP001341840">
    <property type="component" value="Unassembled WGS sequence"/>
</dbReference>
<name>A0ABU6TX62_9FABA</name>
<feature type="compositionally biased region" description="Basic and acidic residues" evidence="1">
    <location>
        <begin position="1"/>
        <end position="24"/>
    </location>
</feature>
<keyword evidence="3" id="KW-1185">Reference proteome</keyword>
<proteinExistence type="predicted"/>
<feature type="region of interest" description="Disordered" evidence="1">
    <location>
        <begin position="1"/>
        <end position="56"/>
    </location>
</feature>
<evidence type="ECO:0008006" key="4">
    <source>
        <dbReference type="Google" id="ProtNLM"/>
    </source>
</evidence>
<dbReference type="EMBL" id="JASCZI010093067">
    <property type="protein sequence ID" value="MED6153057.1"/>
    <property type="molecule type" value="Genomic_DNA"/>
</dbReference>
<accession>A0ABU6TX62</accession>
<evidence type="ECO:0000313" key="2">
    <source>
        <dbReference type="EMBL" id="MED6153057.1"/>
    </source>
</evidence>
<reference evidence="2 3" key="1">
    <citation type="journal article" date="2023" name="Plants (Basel)">
        <title>Bridging the Gap: Combining Genomics and Transcriptomics Approaches to Understand Stylosanthes scabra, an Orphan Legume from the Brazilian Caatinga.</title>
        <authorList>
            <person name="Ferreira-Neto J.R.C."/>
            <person name="da Silva M.D."/>
            <person name="Binneck E."/>
            <person name="de Melo N.F."/>
            <person name="da Silva R.H."/>
            <person name="de Melo A.L.T.M."/>
            <person name="Pandolfi V."/>
            <person name="Bustamante F.O."/>
            <person name="Brasileiro-Vidal A.C."/>
            <person name="Benko-Iseppon A.M."/>
        </authorList>
    </citation>
    <scope>NUCLEOTIDE SEQUENCE [LARGE SCALE GENOMIC DNA]</scope>
    <source>
        <tissue evidence="2">Leaves</tissue>
    </source>
</reference>
<comment type="caution">
    <text evidence="2">The sequence shown here is derived from an EMBL/GenBank/DDBJ whole genome shotgun (WGS) entry which is preliminary data.</text>
</comment>